<comment type="caution">
    <text evidence="1">The sequence shown here is derived from an EMBL/GenBank/DDBJ whole genome shotgun (WGS) entry which is preliminary data.</text>
</comment>
<accession>A0ACC1CTV5</accession>
<organism evidence="1 2">
    <name type="scientific">Dendrolimus kikuchii</name>
    <dbReference type="NCBI Taxonomy" id="765133"/>
    <lineage>
        <taxon>Eukaryota</taxon>
        <taxon>Metazoa</taxon>
        <taxon>Ecdysozoa</taxon>
        <taxon>Arthropoda</taxon>
        <taxon>Hexapoda</taxon>
        <taxon>Insecta</taxon>
        <taxon>Pterygota</taxon>
        <taxon>Neoptera</taxon>
        <taxon>Endopterygota</taxon>
        <taxon>Lepidoptera</taxon>
        <taxon>Glossata</taxon>
        <taxon>Ditrysia</taxon>
        <taxon>Bombycoidea</taxon>
        <taxon>Lasiocampidae</taxon>
        <taxon>Dendrolimus</taxon>
    </lineage>
</organism>
<gene>
    <name evidence="1" type="ORF">K1T71_009191</name>
</gene>
<name>A0ACC1CTV5_9NEOP</name>
<evidence type="ECO:0000313" key="2">
    <source>
        <dbReference type="Proteomes" id="UP000824533"/>
    </source>
</evidence>
<protein>
    <submittedName>
        <fullName evidence="1">Uncharacterized protein</fullName>
    </submittedName>
</protein>
<reference evidence="1 2" key="1">
    <citation type="journal article" date="2021" name="Front. Genet.">
        <title>Chromosome-Level Genome Assembly Reveals Significant Gene Expansion in the Toll and IMD Signaling Pathways of Dendrolimus kikuchii.</title>
        <authorList>
            <person name="Zhou J."/>
            <person name="Wu P."/>
            <person name="Xiong Z."/>
            <person name="Liu N."/>
            <person name="Zhao N."/>
            <person name="Ji M."/>
            <person name="Qiu Y."/>
            <person name="Yang B."/>
        </authorList>
    </citation>
    <scope>NUCLEOTIDE SEQUENCE [LARGE SCALE GENOMIC DNA]</scope>
    <source>
        <strain evidence="1">Ann1</strain>
    </source>
</reference>
<proteinExistence type="predicted"/>
<sequence length="1307" mass="151894">MKFNILLFLPTFIYCSLSLKTKNIVSNKTIVEVKKNLEQHEEILIKVNKNKSTVPVRITDYEQAKIKPQITKKGKVALKIISPEQVDQWAKDISKTLRENDRRVVRREVLAKNFSQIRAERRNGTAIVNKLAVALEDLLTKRIQAAEEIMRKAEELAVTVPEPPFDYTFMSSVDLDQTKKQADEPEEYELPMNCTDLEKVKLSKSKHFDSKMSLETTSVYVVAEVFACDPRVVEHLHWSENLLQAFQKNYAQDASIHFQYFCSVKGFLRHYPAALWSDMYKLKLDIQNQDVYDCRLRPWYVSAGGAPRDVLILVDASGSMHNSSNQVVSEQFTSALLNALTDDDQVNVLRFNVAIESPISCFNEKLVPANHVNSAAMMSALKFYKMRNETHMADVLEYAVHMLRRYNLKRDRPSSCQQAIVLLTDSMYDNYTDLMKELDPHGRIRLFVMWLHDRYGLRDNTRAYADWISCNRDGYFAELITHNDVTEQVMRILRVMERPLVAQRQERLRVFSDVYAHVEDPRRSEYYWKQKENWEQMYRYKELRKNKATFLSPERLYSDYMYQYNLDKRGYYYEGQDLNYRLQISVSVPVFDSNTSENITIMLDEEKQRNSTRTYPVNRLLGVAGVDIPIDHLKLILPYHQLGGGASLFIVDHRGNIVLHDNLKPTFDGDILKPGYRTVDFLDLEQPAQNHKPRYYPPEWIKLRNEVIIENSKGQKKMEGKNIYENGMRANLELREYHWKRVLDHYTAVVVLPPYNRVHAVPRHSFTKDLAEEALKSLSRTEFAVHPDWLYCQHVEPYFDSREAEVRHFVRRRSDEPNFAMRKLRHVFSPIVPALLEKTYHCDEELMARICKEAIMTDQWAREHEQPDTDRDCSTCELGSTTAFFVTDSGLTRWQQYHATTSHAEPPNGSWWSRGPDEPWYRRAVASPGTLIVHIPIVPVRNLRNSFKRPPTLDIRSEWLTAAMTLNKSSAIIGVAGYHFHPEHLADLLKSVTNFPENCAARCDGITWSCVLIDEGGWVVSREGRKVDTEEGEEPVTEHLATLHPAAMAALLKAEVFQLSWIHDYQGVCFPPKDEKLNAAPTMPSIVRSLFRTVHLLYQLVRGLTSLFVVMNSGVSVLADTEKEKKKRRDRLRRDYEREKYERLYDNRVLINRTKFAACDRSRPIYILQNTPKAMESLKRQFKACEWPLVAAQVPETNLLLIAVYNRCTHKGSPVPDPLINEMYLEETEDIFNEVPQSSASKLACWRNRMPMATRQVHTKCYPHNYSQEIGYRQCGPWMPDPPKKKSGAIFSLSKLLLFITICLYLS</sequence>
<evidence type="ECO:0000313" key="1">
    <source>
        <dbReference type="EMBL" id="KAJ0175050.1"/>
    </source>
</evidence>
<dbReference type="Proteomes" id="UP000824533">
    <property type="component" value="Linkage Group LG16"/>
</dbReference>
<dbReference type="EMBL" id="CM034402">
    <property type="protein sequence ID" value="KAJ0175050.1"/>
    <property type="molecule type" value="Genomic_DNA"/>
</dbReference>
<keyword evidence="2" id="KW-1185">Reference proteome</keyword>